<evidence type="ECO:0000256" key="5">
    <source>
        <dbReference type="ARBA" id="ARBA00022967"/>
    </source>
</evidence>
<name>A0A5C8P0B9_9BACI</name>
<dbReference type="GO" id="GO:0140359">
    <property type="term" value="F:ABC-type transporter activity"/>
    <property type="evidence" value="ECO:0007669"/>
    <property type="project" value="InterPro"/>
</dbReference>
<dbReference type="GO" id="GO:0005524">
    <property type="term" value="F:ATP binding"/>
    <property type="evidence" value="ECO:0007669"/>
    <property type="project" value="UniProtKB-KW"/>
</dbReference>
<dbReference type="GO" id="GO:0016020">
    <property type="term" value="C:membrane"/>
    <property type="evidence" value="ECO:0007669"/>
    <property type="project" value="InterPro"/>
</dbReference>
<dbReference type="PANTHER" id="PTHR46743:SF2">
    <property type="entry name" value="TEICHOIC ACIDS EXPORT ATP-BINDING PROTEIN TAGH"/>
    <property type="match status" value="1"/>
</dbReference>
<keyword evidence="9" id="KW-1185">Reference proteome</keyword>
<dbReference type="SMART" id="SM00382">
    <property type="entry name" value="AAA"/>
    <property type="match status" value="2"/>
</dbReference>
<feature type="domain" description="ABC transporter" evidence="7">
    <location>
        <begin position="34"/>
        <end position="253"/>
    </location>
</feature>
<reference evidence="8 9" key="1">
    <citation type="submission" date="2019-06" db="EMBL/GenBank/DDBJ databases">
        <title>Cerasibacillus sp. nov., isolated from maize field.</title>
        <authorList>
            <person name="Lin S.-Y."/>
            <person name="Tsai C.-F."/>
            <person name="Young C.-C."/>
        </authorList>
    </citation>
    <scope>NUCLEOTIDE SEQUENCE [LARGE SCALE GENOMIC DNA]</scope>
    <source>
        <strain evidence="8 9">CC-CFT480</strain>
    </source>
</reference>
<keyword evidence="2" id="KW-0813">Transport</keyword>
<dbReference type="InterPro" id="IPR050683">
    <property type="entry name" value="Bact_Polysacc_Export_ATP-bd"/>
</dbReference>
<dbReference type="EMBL" id="VDUW01000002">
    <property type="protein sequence ID" value="TXL66675.1"/>
    <property type="molecule type" value="Genomic_DNA"/>
</dbReference>
<dbReference type="InterPro" id="IPR017871">
    <property type="entry name" value="ABC_transporter-like_CS"/>
</dbReference>
<dbReference type="InterPro" id="IPR003439">
    <property type="entry name" value="ABC_transporter-like_ATP-bd"/>
</dbReference>
<dbReference type="InterPro" id="IPR027417">
    <property type="entry name" value="P-loop_NTPase"/>
</dbReference>
<evidence type="ECO:0000256" key="6">
    <source>
        <dbReference type="SAM" id="MobiDB-lite"/>
    </source>
</evidence>
<comment type="caution">
    <text evidence="8">The sequence shown here is derived from an EMBL/GenBank/DDBJ whole genome shotgun (WGS) entry which is preliminary data.</text>
</comment>
<evidence type="ECO:0000256" key="4">
    <source>
        <dbReference type="ARBA" id="ARBA00022840"/>
    </source>
</evidence>
<dbReference type="CDD" id="cd03220">
    <property type="entry name" value="ABC_KpsT_Wzt"/>
    <property type="match status" value="2"/>
</dbReference>
<feature type="domain" description="ABC transporter" evidence="7">
    <location>
        <begin position="274"/>
        <end position="497"/>
    </location>
</feature>
<comment type="similarity">
    <text evidence="1">Belongs to the ABC transporter superfamily.</text>
</comment>
<dbReference type="Gene3D" id="3.40.50.300">
    <property type="entry name" value="P-loop containing nucleotide triphosphate hydrolases"/>
    <property type="match status" value="2"/>
</dbReference>
<keyword evidence="5" id="KW-1278">Translocase</keyword>
<evidence type="ECO:0000313" key="8">
    <source>
        <dbReference type="EMBL" id="TXL66675.1"/>
    </source>
</evidence>
<feature type="compositionally biased region" description="Basic residues" evidence="6">
    <location>
        <begin position="536"/>
        <end position="556"/>
    </location>
</feature>
<accession>A0A5C8P0B9</accession>
<dbReference type="GO" id="GO:0016887">
    <property type="term" value="F:ATP hydrolysis activity"/>
    <property type="evidence" value="ECO:0007669"/>
    <property type="project" value="InterPro"/>
</dbReference>
<dbReference type="AlphaFoldDB" id="A0A5C8P0B9"/>
<evidence type="ECO:0000256" key="3">
    <source>
        <dbReference type="ARBA" id="ARBA00022741"/>
    </source>
</evidence>
<dbReference type="SUPFAM" id="SSF52540">
    <property type="entry name" value="P-loop containing nucleoside triphosphate hydrolases"/>
    <property type="match status" value="2"/>
</dbReference>
<dbReference type="InterPro" id="IPR015860">
    <property type="entry name" value="ABC_transpr_TagH-like"/>
</dbReference>
<protein>
    <submittedName>
        <fullName evidence="8">ATP-binding cassette domain-containing protein</fullName>
    </submittedName>
</protein>
<keyword evidence="4 8" id="KW-0067">ATP-binding</keyword>
<organism evidence="8 9">
    <name type="scientific">Cerasibacillus terrae</name>
    <dbReference type="NCBI Taxonomy" id="2498845"/>
    <lineage>
        <taxon>Bacteria</taxon>
        <taxon>Bacillati</taxon>
        <taxon>Bacillota</taxon>
        <taxon>Bacilli</taxon>
        <taxon>Bacillales</taxon>
        <taxon>Bacillaceae</taxon>
        <taxon>Cerasibacillus</taxon>
    </lineage>
</organism>
<dbReference type="Proteomes" id="UP000321574">
    <property type="component" value="Unassembled WGS sequence"/>
</dbReference>
<feature type="compositionally biased region" description="Low complexity" evidence="6">
    <location>
        <begin position="584"/>
        <end position="596"/>
    </location>
</feature>
<dbReference type="OrthoDB" id="9778870at2"/>
<dbReference type="Pfam" id="PF00005">
    <property type="entry name" value="ABC_tran"/>
    <property type="match status" value="2"/>
</dbReference>
<evidence type="ECO:0000313" key="9">
    <source>
        <dbReference type="Proteomes" id="UP000321574"/>
    </source>
</evidence>
<feature type="region of interest" description="Disordered" evidence="6">
    <location>
        <begin position="495"/>
        <end position="605"/>
    </location>
</feature>
<keyword evidence="3" id="KW-0547">Nucleotide-binding</keyword>
<dbReference type="InterPro" id="IPR003593">
    <property type="entry name" value="AAA+_ATPase"/>
</dbReference>
<feature type="compositionally biased region" description="Low complexity" evidence="6">
    <location>
        <begin position="557"/>
        <end position="566"/>
    </location>
</feature>
<sequence length="605" mass="66650">MQTSKKDVIKAKNIGVSFPSRERDDFKSLVLGSFKRKGKKKKKKKVWSLQDISFTGHQGEILGIIGSNGAGKTTLSKVITGILQHDRGELKVDGNVTALFSFGMGFNPELTGRENVYLNGMMLGIDQDLIHQYIDSIHEFSDLEGFIDQPMKYYSSGMRARLGFSVASHLDPEILILDEALNTGDARFSRKAAEKMKTLVEKAKMVIIVTHSLGYAQRHCDRLIWLEKGKVREIGEPKEVIKNYRATVPPIKRKKRRSLELKKTDTAIGTETVVKAENVGVSFKLNTGTFWALKNLNFEIKEGEVVGIIGHNGAGKSTLCKVLTSIYAPDEGSIEVAGETSALLGYGTGFNPQLTGADNIYLNAMLLGIPKARVDKKYDAIVEFSGIGKAIHKPVKNYSSGMRSRLGFSIAAILQPDIFIIDEALATGDIAFKQKASERIQDMMELAKAVIIVSHSMSFVEKICTRAIWIEKGQIVADGDAEEIVAKYREAMGVTKKPKRKVNRKKAKVVKGKNTKTKTVKNKQTKNKTATTNKTATKKAKVTGKTAKTKAAKSKSTKNNTINNKQTNHKPATKSNAAKKKVANKTSAKKNTNQQKEGQKQLNQS</sequence>
<evidence type="ECO:0000256" key="2">
    <source>
        <dbReference type="ARBA" id="ARBA00022448"/>
    </source>
</evidence>
<evidence type="ECO:0000259" key="7">
    <source>
        <dbReference type="PROSITE" id="PS50893"/>
    </source>
</evidence>
<dbReference type="PROSITE" id="PS00211">
    <property type="entry name" value="ABC_TRANSPORTER_1"/>
    <property type="match status" value="2"/>
</dbReference>
<proteinExistence type="inferred from homology"/>
<evidence type="ECO:0000256" key="1">
    <source>
        <dbReference type="ARBA" id="ARBA00005417"/>
    </source>
</evidence>
<gene>
    <name evidence="8" type="ORF">FHP05_04640</name>
</gene>
<dbReference type="PANTHER" id="PTHR46743">
    <property type="entry name" value="TEICHOIC ACIDS EXPORT ATP-BINDING PROTEIN TAGH"/>
    <property type="match status" value="1"/>
</dbReference>
<feature type="compositionally biased region" description="Basic residues" evidence="6">
    <location>
        <begin position="567"/>
        <end position="583"/>
    </location>
</feature>
<feature type="compositionally biased region" description="Basic residues" evidence="6">
    <location>
        <begin position="496"/>
        <end position="526"/>
    </location>
</feature>
<dbReference type="PROSITE" id="PS50893">
    <property type="entry name" value="ABC_TRANSPORTER_2"/>
    <property type="match status" value="2"/>
</dbReference>